<name>K7YA97_RCMVE</name>
<evidence type="ECO:0000313" key="2">
    <source>
        <dbReference type="EMBL" id="AFX83469.1"/>
    </source>
</evidence>
<keyword evidence="3" id="KW-1185">Reference proteome</keyword>
<dbReference type="EMBL" id="JX867617">
    <property type="protein sequence ID" value="AFX83469.1"/>
    <property type="molecule type" value="Genomic_DNA"/>
</dbReference>
<proteinExistence type="predicted"/>
<feature type="region of interest" description="Disordered" evidence="1">
    <location>
        <begin position="16"/>
        <end position="39"/>
    </location>
</feature>
<organism evidence="2 3">
    <name type="scientific">Rat cytomegalovirus (isolate England)</name>
    <name type="common">RCMV-E</name>
    <name type="synonym">Murid herpesvirus 8</name>
    <dbReference type="NCBI Taxonomy" id="1261657"/>
    <lineage>
        <taxon>Viruses</taxon>
        <taxon>Duplodnaviria</taxon>
        <taxon>Heunggongvirae</taxon>
        <taxon>Peploviricota</taxon>
        <taxon>Herviviricetes</taxon>
        <taxon>Herpesvirales</taxon>
        <taxon>Orthoherpesviridae</taxon>
        <taxon>Betaherpesvirinae</taxon>
        <taxon>Muromegalovirus</taxon>
        <taxon>Muromegalovirus muridbeta8</taxon>
    </lineage>
</organism>
<dbReference type="Proteomes" id="UP000127637">
    <property type="component" value="Segment"/>
</dbReference>
<dbReference type="GeneID" id="14039075"/>
<reference evidence="2 3" key="1">
    <citation type="journal article" date="2012" name="J. Virol.">
        <title>Complete genome sequence of the english isolate of rat cytomegalovirus (Murid herpesvirus 8).</title>
        <authorList>
            <person name="Ettinger J."/>
            <person name="Geyer H."/>
            <person name="Nitsche A."/>
            <person name="Zimmermann A."/>
            <person name="Brune W."/>
            <person name="Sandford G.R."/>
            <person name="Hayward G.S."/>
            <person name="Voigt S."/>
        </authorList>
    </citation>
    <scope>NUCLEOTIDE SEQUENCE [LARGE SCALE GENOMIC DNA]</scope>
    <source>
        <strain evidence="2">England</strain>
    </source>
</reference>
<evidence type="ECO:0000313" key="3">
    <source>
        <dbReference type="Proteomes" id="UP000127637"/>
    </source>
</evidence>
<gene>
    <name evidence="2" type="primary">eORF12</name>
</gene>
<accession>K7YA97</accession>
<organismHost>
    <name type="scientific">Rattus norvegicus</name>
    <name type="common">Rat</name>
    <dbReference type="NCBI Taxonomy" id="10116"/>
</organismHost>
<dbReference type="RefSeq" id="YP_007016552.1">
    <property type="nucleotide sequence ID" value="NC_019559.2"/>
</dbReference>
<protein>
    <submittedName>
        <fullName evidence="2">EORF12</fullName>
    </submittedName>
</protein>
<sequence>MTSMCVRRELFAPHRSGVENHPRAMNGKGVDNPNRSLPVSRRSRAMGKMGETTGSRMRVSTVFALACVVVIAVTALPGADAVVDAWSTGCEPARIGQMCKMYARASRGNIPSPPPQYVSWSRIGASSRNEVLLLSRTEVPWLGPPIKTRLPRKSGMRGITGTAVSSKGVVTSALIFNVTKNTDGWYRCNYYLDGSVAEFHVNITAAATEGGK</sequence>
<reference evidence="2 3" key="2">
    <citation type="journal article" date="2015" name="J. Gen. Virol.">
        <title>The English isolate and a newly identified Berlin isolate of Rat Cytomegalovirus (RCMV) share similarities with but separate as an anciently diverged clade from Mouse CMV and the Maastricht isolate of RCMV.</title>
        <authorList>
            <person name="Geyer H."/>
            <person name="Ettinger J."/>
            <person name="Moller L."/>
            <person name="Schmolz E."/>
            <person name="Nitsche A."/>
            <person name="Brune W."/>
            <person name="Heaggans S."/>
            <person name="Sandford G.R."/>
            <person name="Hayward G.S."/>
            <person name="Voigt S."/>
        </authorList>
    </citation>
    <scope>NUCLEOTIDE SEQUENCE [LARGE SCALE GENOMIC DNA]</scope>
    <source>
        <strain evidence="2">England</strain>
    </source>
</reference>
<dbReference type="KEGG" id="vg:14039075"/>
<evidence type="ECO:0000256" key="1">
    <source>
        <dbReference type="SAM" id="MobiDB-lite"/>
    </source>
</evidence>